<dbReference type="OrthoDB" id="8441064at2"/>
<protein>
    <submittedName>
        <fullName evidence="1">Peptidase, M20/M25/M40 family</fullName>
        <ecNumber evidence="1">3.4.-.-</ecNumber>
    </submittedName>
</protein>
<organism evidence="1 2">
    <name type="scientific">Pseudoflavonifractor capillosus ATCC 29799</name>
    <dbReference type="NCBI Taxonomy" id="411467"/>
    <lineage>
        <taxon>Bacteria</taxon>
        <taxon>Bacillati</taxon>
        <taxon>Bacillota</taxon>
        <taxon>Clostridia</taxon>
        <taxon>Eubacteriales</taxon>
        <taxon>Oscillospiraceae</taxon>
        <taxon>Pseudoflavonifractor</taxon>
    </lineage>
</organism>
<evidence type="ECO:0000313" key="1">
    <source>
        <dbReference type="EMBL" id="EDM99200.1"/>
    </source>
</evidence>
<dbReference type="GO" id="GO:0016787">
    <property type="term" value="F:hydrolase activity"/>
    <property type="evidence" value="ECO:0007669"/>
    <property type="project" value="UniProtKB-KW"/>
</dbReference>
<accession>A6NY30</accession>
<dbReference type="EMBL" id="AAXG02000028">
    <property type="protein sequence ID" value="EDM99200.1"/>
    <property type="molecule type" value="Genomic_DNA"/>
</dbReference>
<name>A6NY30_9FIRM</name>
<dbReference type="AlphaFoldDB" id="A6NY30"/>
<dbReference type="eggNOG" id="COG0624">
    <property type="taxonomic scope" value="Bacteria"/>
</dbReference>
<dbReference type="Gene3D" id="3.40.630.10">
    <property type="entry name" value="Zn peptidases"/>
    <property type="match status" value="1"/>
</dbReference>
<proteinExistence type="predicted"/>
<dbReference type="STRING" id="411467.BACCAP_03129"/>
<sequence>MTIEAILKKTQKELKRALRAELVKLGYKPKVRRGFLYAAGTVPVLLVAHLDTVHRQSVSIICYSRDGRVLMSPQGIGGDDRAGVYMVLQLLRTHRCHVLFCEDEECGGIGAREFVDSGITPKVNYIVEMDRRGSEDAVFYDCDNPEFTEFVCSFGFVEDLGSFSDISVIAPHLGVAAVNISAGYYNEHTLHEFIDMNAVETNIAKLRQMLSTKVGRFEYIDRSFFGDYAFDICKLSPLKPGDYIVDRHGKLTEPDHELWMDDAGTPYEPIDGCGAAIRLGGCSVYTKENLPARFDEDAAEFFDILEDDCIGFY</sequence>
<evidence type="ECO:0000313" key="2">
    <source>
        <dbReference type="Proteomes" id="UP000003639"/>
    </source>
</evidence>
<reference evidence="1 2" key="1">
    <citation type="submission" date="2007-04" db="EMBL/GenBank/DDBJ databases">
        <authorList>
            <person name="Fulton L."/>
            <person name="Clifton S."/>
            <person name="Fulton B."/>
            <person name="Xu J."/>
            <person name="Minx P."/>
            <person name="Pepin K.H."/>
            <person name="Johnson M."/>
            <person name="Thiruvilangam P."/>
            <person name="Bhonagiri V."/>
            <person name="Nash W.E."/>
            <person name="Mardis E.R."/>
            <person name="Wilson R.K."/>
        </authorList>
    </citation>
    <scope>NUCLEOTIDE SEQUENCE [LARGE SCALE GENOMIC DNA]</scope>
    <source>
        <strain evidence="1 2">ATCC 29799</strain>
    </source>
</reference>
<keyword evidence="2" id="KW-1185">Reference proteome</keyword>
<keyword evidence="1" id="KW-0378">Hydrolase</keyword>
<dbReference type="Proteomes" id="UP000003639">
    <property type="component" value="Unassembled WGS sequence"/>
</dbReference>
<comment type="caution">
    <text evidence="1">The sequence shown here is derived from an EMBL/GenBank/DDBJ whole genome shotgun (WGS) entry which is preliminary data.</text>
</comment>
<dbReference type="SUPFAM" id="SSF53187">
    <property type="entry name" value="Zn-dependent exopeptidases"/>
    <property type="match status" value="1"/>
</dbReference>
<dbReference type="EC" id="3.4.-.-" evidence="1"/>
<reference evidence="1 2" key="2">
    <citation type="submission" date="2007-06" db="EMBL/GenBank/DDBJ databases">
        <title>Draft genome sequence of Pseudoflavonifractor capillosus ATCC 29799.</title>
        <authorList>
            <person name="Sudarsanam P."/>
            <person name="Ley R."/>
            <person name="Guruge J."/>
            <person name="Turnbaugh P.J."/>
            <person name="Mahowald M."/>
            <person name="Liep D."/>
            <person name="Gordon J."/>
        </authorList>
    </citation>
    <scope>NUCLEOTIDE SEQUENCE [LARGE SCALE GENOMIC DNA]</scope>
    <source>
        <strain evidence="1 2">ATCC 29799</strain>
    </source>
</reference>
<gene>
    <name evidence="1" type="ORF">BACCAP_03129</name>
</gene>
<dbReference type="RefSeq" id="WP_006573637.1">
    <property type="nucleotide sequence ID" value="NZ_AAXG02000028.1"/>
</dbReference>